<dbReference type="AlphaFoldDB" id="A0AAV8AF21"/>
<evidence type="ECO:0000256" key="6">
    <source>
        <dbReference type="ARBA" id="ARBA00023136"/>
    </source>
</evidence>
<dbReference type="PANTHER" id="PTHR22761">
    <property type="entry name" value="CHARGED MULTIVESICULAR BODY PROTEIN"/>
    <property type="match status" value="1"/>
</dbReference>
<evidence type="ECO:0000256" key="7">
    <source>
        <dbReference type="SAM" id="MobiDB-lite"/>
    </source>
</evidence>
<keyword evidence="4" id="KW-0967">Endosome</keyword>
<reference evidence="8" key="1">
    <citation type="submission" date="2022-08" db="EMBL/GenBank/DDBJ databases">
        <title>Novel sulphate-reducing endosymbionts in the free-living metamonad Anaeramoeba.</title>
        <authorList>
            <person name="Jerlstrom-Hultqvist J."/>
            <person name="Cepicka I."/>
            <person name="Gallot-Lavallee L."/>
            <person name="Salas-Leiva D."/>
            <person name="Curtis B.A."/>
            <person name="Zahonova K."/>
            <person name="Pipaliya S."/>
            <person name="Dacks J."/>
            <person name="Roger A.J."/>
        </authorList>
    </citation>
    <scope>NUCLEOTIDE SEQUENCE</scope>
    <source>
        <strain evidence="8">Busselton2</strain>
    </source>
</reference>
<evidence type="ECO:0000256" key="5">
    <source>
        <dbReference type="ARBA" id="ARBA00022927"/>
    </source>
</evidence>
<dbReference type="GO" id="GO:0005771">
    <property type="term" value="C:multivesicular body"/>
    <property type="evidence" value="ECO:0007669"/>
    <property type="project" value="TreeGrafter"/>
</dbReference>
<sequence length="230" mass="27088">MGSLFGKNKNKNQEITSQDRAILELKVQRDNLTRSRKKIELVIDKETEIAKQCLRAKKRKQALLALRRKKWQEQTLGKVEKMLTNVEEMTQSIEFKQMEKKVFDSLKTGKDVLQQLNKMMSVEEVEQLMEENEEAMSYQNEIQELLAGQLTQEDEEDVLKELDEIIEMAQDEKEIKMPKVPTKDPKKKQISEEEEEEEEEEATTSSEEEIEKEKEKKKTKVKHKKVAEMI</sequence>
<dbReference type="Gene3D" id="1.10.287.1060">
    <property type="entry name" value="ESAT-6-like"/>
    <property type="match status" value="1"/>
</dbReference>
<dbReference type="PANTHER" id="PTHR22761:SF5">
    <property type="entry name" value="CHARGED MULTIVESICULAR BODY PROTEIN 6"/>
    <property type="match status" value="1"/>
</dbReference>
<gene>
    <name evidence="8" type="ORF">M0812_05123</name>
</gene>
<dbReference type="EMBL" id="JANTQA010000011">
    <property type="protein sequence ID" value="KAJ3451083.1"/>
    <property type="molecule type" value="Genomic_DNA"/>
</dbReference>
<feature type="compositionally biased region" description="Basic residues" evidence="7">
    <location>
        <begin position="217"/>
        <end position="230"/>
    </location>
</feature>
<evidence type="ECO:0000256" key="2">
    <source>
        <dbReference type="ARBA" id="ARBA00006190"/>
    </source>
</evidence>
<evidence type="ECO:0000313" key="8">
    <source>
        <dbReference type="EMBL" id="KAJ3451083.1"/>
    </source>
</evidence>
<feature type="compositionally biased region" description="Acidic residues" evidence="7">
    <location>
        <begin position="192"/>
        <end position="210"/>
    </location>
</feature>
<comment type="subcellular location">
    <subcellularLocation>
        <location evidence="1">Endosome membrane</location>
    </subcellularLocation>
</comment>
<organism evidence="8 9">
    <name type="scientific">Anaeramoeba flamelloides</name>
    <dbReference type="NCBI Taxonomy" id="1746091"/>
    <lineage>
        <taxon>Eukaryota</taxon>
        <taxon>Metamonada</taxon>
        <taxon>Anaeramoebidae</taxon>
        <taxon>Anaeramoeba</taxon>
    </lineage>
</organism>
<evidence type="ECO:0000256" key="4">
    <source>
        <dbReference type="ARBA" id="ARBA00022753"/>
    </source>
</evidence>
<dbReference type="GO" id="GO:0000815">
    <property type="term" value="C:ESCRT III complex"/>
    <property type="evidence" value="ECO:0007669"/>
    <property type="project" value="TreeGrafter"/>
</dbReference>
<comment type="caution">
    <text evidence="8">The sequence shown here is derived from an EMBL/GenBank/DDBJ whole genome shotgun (WGS) entry which is preliminary data.</text>
</comment>
<dbReference type="GO" id="GO:0015031">
    <property type="term" value="P:protein transport"/>
    <property type="evidence" value="ECO:0007669"/>
    <property type="project" value="UniProtKB-KW"/>
</dbReference>
<proteinExistence type="inferred from homology"/>
<evidence type="ECO:0000313" key="9">
    <source>
        <dbReference type="Proteomes" id="UP001146793"/>
    </source>
</evidence>
<keyword evidence="6" id="KW-0472">Membrane</keyword>
<feature type="region of interest" description="Disordered" evidence="7">
    <location>
        <begin position="169"/>
        <end position="230"/>
    </location>
</feature>
<name>A0AAV8AF21_9EUKA</name>
<feature type="compositionally biased region" description="Basic and acidic residues" evidence="7">
    <location>
        <begin position="170"/>
        <end position="191"/>
    </location>
</feature>
<evidence type="ECO:0000256" key="1">
    <source>
        <dbReference type="ARBA" id="ARBA00004608"/>
    </source>
</evidence>
<keyword evidence="5" id="KW-0653">Protein transport</keyword>
<protein>
    <submittedName>
        <fullName evidence="8">Charged multivesicular body protein</fullName>
    </submittedName>
</protein>
<comment type="similarity">
    <text evidence="2">Belongs to the SNF7 family.</text>
</comment>
<dbReference type="GO" id="GO:0032511">
    <property type="term" value="P:late endosome to vacuole transport via multivesicular body sorting pathway"/>
    <property type="evidence" value="ECO:0007669"/>
    <property type="project" value="TreeGrafter"/>
</dbReference>
<dbReference type="Proteomes" id="UP001146793">
    <property type="component" value="Unassembled WGS sequence"/>
</dbReference>
<dbReference type="Pfam" id="PF03357">
    <property type="entry name" value="Snf7"/>
    <property type="match status" value="1"/>
</dbReference>
<dbReference type="GO" id="GO:0006900">
    <property type="term" value="P:vesicle budding from membrane"/>
    <property type="evidence" value="ECO:0007669"/>
    <property type="project" value="TreeGrafter"/>
</dbReference>
<keyword evidence="3" id="KW-0813">Transport</keyword>
<dbReference type="InterPro" id="IPR005024">
    <property type="entry name" value="Snf7_fam"/>
</dbReference>
<evidence type="ECO:0000256" key="3">
    <source>
        <dbReference type="ARBA" id="ARBA00022448"/>
    </source>
</evidence>
<accession>A0AAV8AF21</accession>